<keyword evidence="1" id="KW-1133">Transmembrane helix</keyword>
<proteinExistence type="predicted"/>
<dbReference type="VEuPathDB" id="TriTrypDB:BSAL_80230"/>
<dbReference type="AlphaFoldDB" id="A0A0S4IY26"/>
<organism evidence="2 3">
    <name type="scientific">Bodo saltans</name>
    <name type="common">Flagellated protozoan</name>
    <dbReference type="NCBI Taxonomy" id="75058"/>
    <lineage>
        <taxon>Eukaryota</taxon>
        <taxon>Discoba</taxon>
        <taxon>Euglenozoa</taxon>
        <taxon>Kinetoplastea</taxon>
        <taxon>Metakinetoplastina</taxon>
        <taxon>Eubodonida</taxon>
        <taxon>Bodonidae</taxon>
        <taxon>Bodo</taxon>
    </lineage>
</organism>
<keyword evidence="1" id="KW-0812">Transmembrane</keyword>
<evidence type="ECO:0000256" key="1">
    <source>
        <dbReference type="SAM" id="Phobius"/>
    </source>
</evidence>
<keyword evidence="1" id="KW-0472">Membrane</keyword>
<dbReference type="Proteomes" id="UP000051952">
    <property type="component" value="Unassembled WGS sequence"/>
</dbReference>
<name>A0A0S4IY26_BODSA</name>
<gene>
    <name evidence="2" type="ORF">BSAL_80230</name>
</gene>
<protein>
    <submittedName>
        <fullName evidence="2">Membrane-associated protein, putative</fullName>
    </submittedName>
</protein>
<accession>A0A0S4IY26</accession>
<feature type="transmembrane region" description="Helical" evidence="1">
    <location>
        <begin position="6"/>
        <end position="35"/>
    </location>
</feature>
<evidence type="ECO:0000313" key="2">
    <source>
        <dbReference type="EMBL" id="CUG49762.1"/>
    </source>
</evidence>
<sequence length="659" mass="68571">MSSINIALCFFCTTTCALILIICTFTSFMCVLIAARGMMTPTWRTSKQIQSGCGTAAFSTLISLRLLLAVFVASTAAPAVVLMTYAEEIPCNTTNGFVFTVQSHHDYTLTNCVPPLSSTAGLALTLNSSGVAATPTITMLTALTLNSSGVAATPTITMLTLMNISITVTGGSVLPLLVLTGGPPALHLENISIRVVGVRVGPFACNQSDPATAAAAGGGMIRSMVSMFSVSSNVSVTARNISLSMEDSIVDITSQYAVTSSADAANIGSMFAIRAGGVTTVSQIQVSFRNSRISLRYVAPSTTSTGLVSLVAYSYGSTISTVDVTIQNSTVAIVVNASYGMYPAAIGFQCMIVNGCILSNISVAIRDASSVALTEFVPAFTVNATGGLFPIYEVTAIVSVMLSTQVFHFYVEILQSTVTVASHCTSTKCGVATVSGLHAGIVWISGEVNFGNISSVTLKTINIASSLQSCGRTQFFTIANYDDASAITAIMENRSTVVGINGGQNYGSQTRIIALVSVYNIGTSMPHLKVSILNAQLTATMESGSCFGALVSAVFLGSLVTFTDISIANITVIADIVNGTAVLRAQSAVEITMITPITAFVIFKQKAAGLNNCDHVAVRIRDSFLASEHTTNLAVGATMVAISSLICSQCRSRTLSCTL</sequence>
<reference evidence="3" key="1">
    <citation type="submission" date="2015-09" db="EMBL/GenBank/DDBJ databases">
        <authorList>
            <consortium name="Pathogen Informatics"/>
        </authorList>
    </citation>
    <scope>NUCLEOTIDE SEQUENCE [LARGE SCALE GENOMIC DNA]</scope>
    <source>
        <strain evidence="3">Lake Konstanz</strain>
    </source>
</reference>
<dbReference type="EMBL" id="CYKH01000842">
    <property type="protein sequence ID" value="CUG49762.1"/>
    <property type="molecule type" value="Genomic_DNA"/>
</dbReference>
<evidence type="ECO:0000313" key="3">
    <source>
        <dbReference type="Proteomes" id="UP000051952"/>
    </source>
</evidence>
<keyword evidence="3" id="KW-1185">Reference proteome</keyword>